<proteinExistence type="predicted"/>
<feature type="domain" description="CCD97-like C-terminal" evidence="1">
    <location>
        <begin position="116"/>
        <end position="301"/>
    </location>
</feature>
<sequence length="327" mass="38191">MTIENCTAANTESVQIPADEERDDMLKYLADKSEICFKSQQIWEADLTNEEKYQIGLDLFESNKLQFLMKFGKYLNTPQLIYFKRIVDAEHNEEMDIIIADLTKKSSETQNTTVKNRRYQAMLQMVNKGLYFSEIEMMKRNPLLYHQLIGQYLTADDIEERDRSANCEYGLVKILMDGIERDNADELKTQHENIERLQMEEESDDDIPNNPPPCSSTSHWGEIGDSRIQQKAFSSKGKKKATKITPEEQKLLKEEFITTMYESFLDGKDEDFEYENVDNDTSYDNIEAMENDEEEKYFNSESDEIKDDAIDDASSEDELDIFMKTLR</sequence>
<dbReference type="OrthoDB" id="333176at2759"/>
<dbReference type="InterPro" id="IPR018613">
    <property type="entry name" value="Ccdc97-like"/>
</dbReference>
<name>A0A9N9TMH2_PHYSR</name>
<dbReference type="PANTHER" id="PTHR31840">
    <property type="entry name" value="COILED-COIL DOMAIN-CONTAINING PROTEIN 97"/>
    <property type="match status" value="1"/>
</dbReference>
<evidence type="ECO:0000259" key="1">
    <source>
        <dbReference type="Pfam" id="PF09747"/>
    </source>
</evidence>
<accession>A0A9N9TMH2</accession>
<reference evidence="2" key="1">
    <citation type="submission" date="2022-01" db="EMBL/GenBank/DDBJ databases">
        <authorList>
            <person name="King R."/>
        </authorList>
    </citation>
    <scope>NUCLEOTIDE SEQUENCE</scope>
</reference>
<dbReference type="Proteomes" id="UP001153712">
    <property type="component" value="Chromosome 4"/>
</dbReference>
<dbReference type="PANTHER" id="PTHR31840:SF1">
    <property type="entry name" value="COILED-COIL DOMAIN-CONTAINING PROTEIN 97"/>
    <property type="match status" value="1"/>
</dbReference>
<dbReference type="Pfam" id="PF09747">
    <property type="entry name" value="CCD97-like_C"/>
    <property type="match status" value="1"/>
</dbReference>
<evidence type="ECO:0000313" key="3">
    <source>
        <dbReference type="Proteomes" id="UP001153712"/>
    </source>
</evidence>
<dbReference type="EMBL" id="OU900097">
    <property type="protein sequence ID" value="CAG9861562.1"/>
    <property type="molecule type" value="Genomic_DNA"/>
</dbReference>
<protein>
    <recommendedName>
        <fullName evidence="1">CCD97-like C-terminal domain-containing protein</fullName>
    </recommendedName>
</protein>
<dbReference type="InterPro" id="IPR040233">
    <property type="entry name" value="CCD97-like_C"/>
</dbReference>
<organism evidence="2 3">
    <name type="scientific">Phyllotreta striolata</name>
    <name type="common">Striped flea beetle</name>
    <name type="synonym">Crioceris striolata</name>
    <dbReference type="NCBI Taxonomy" id="444603"/>
    <lineage>
        <taxon>Eukaryota</taxon>
        <taxon>Metazoa</taxon>
        <taxon>Ecdysozoa</taxon>
        <taxon>Arthropoda</taxon>
        <taxon>Hexapoda</taxon>
        <taxon>Insecta</taxon>
        <taxon>Pterygota</taxon>
        <taxon>Neoptera</taxon>
        <taxon>Endopterygota</taxon>
        <taxon>Coleoptera</taxon>
        <taxon>Polyphaga</taxon>
        <taxon>Cucujiformia</taxon>
        <taxon>Chrysomeloidea</taxon>
        <taxon>Chrysomelidae</taxon>
        <taxon>Galerucinae</taxon>
        <taxon>Alticini</taxon>
        <taxon>Phyllotreta</taxon>
    </lineage>
</organism>
<gene>
    <name evidence="2" type="ORF">PHYEVI_LOCUS7897</name>
</gene>
<dbReference type="AlphaFoldDB" id="A0A9N9TMH2"/>
<keyword evidence="3" id="KW-1185">Reference proteome</keyword>
<evidence type="ECO:0000313" key="2">
    <source>
        <dbReference type="EMBL" id="CAG9861562.1"/>
    </source>
</evidence>